<keyword evidence="4 11" id="KW-1133">Transmembrane helix</keyword>
<keyword evidence="3" id="KW-0732">Signal</keyword>
<evidence type="ECO:0000256" key="7">
    <source>
        <dbReference type="ARBA" id="ARBA00037703"/>
    </source>
</evidence>
<reference evidence="13" key="1">
    <citation type="journal article" date="2020" name="Stud. Mycol.">
        <title>101 Dothideomycetes genomes: a test case for predicting lifestyles and emergence of pathogens.</title>
        <authorList>
            <person name="Haridas S."/>
            <person name="Albert R."/>
            <person name="Binder M."/>
            <person name="Bloem J."/>
            <person name="Labutti K."/>
            <person name="Salamov A."/>
            <person name="Andreopoulos B."/>
            <person name="Baker S."/>
            <person name="Barry K."/>
            <person name="Bills G."/>
            <person name="Bluhm B."/>
            <person name="Cannon C."/>
            <person name="Castanera R."/>
            <person name="Culley D."/>
            <person name="Daum C."/>
            <person name="Ezra D."/>
            <person name="Gonzalez J."/>
            <person name="Henrissat B."/>
            <person name="Kuo A."/>
            <person name="Liang C."/>
            <person name="Lipzen A."/>
            <person name="Lutzoni F."/>
            <person name="Magnuson J."/>
            <person name="Mondo S."/>
            <person name="Nolan M."/>
            <person name="Ohm R."/>
            <person name="Pangilinan J."/>
            <person name="Park H.-J."/>
            <person name="Ramirez L."/>
            <person name="Alfaro M."/>
            <person name="Sun H."/>
            <person name="Tritt A."/>
            <person name="Yoshinaga Y."/>
            <person name="Zwiers L.-H."/>
            <person name="Turgeon B."/>
            <person name="Goodwin S."/>
            <person name="Spatafora J."/>
            <person name="Crous P."/>
            <person name="Grigoriev I."/>
        </authorList>
    </citation>
    <scope>NUCLEOTIDE SEQUENCE</scope>
    <source>
        <strain evidence="13">CBS 207.26</strain>
    </source>
</reference>
<dbReference type="GO" id="GO:0016020">
    <property type="term" value="C:membrane"/>
    <property type="evidence" value="ECO:0007669"/>
    <property type="project" value="UniProtKB-SubCell"/>
</dbReference>
<evidence type="ECO:0000313" key="13">
    <source>
        <dbReference type="EMBL" id="KAF2193249.1"/>
    </source>
</evidence>
<keyword evidence="6" id="KW-0325">Glycoprotein</keyword>
<evidence type="ECO:0000256" key="1">
    <source>
        <dbReference type="ARBA" id="ARBA00004479"/>
    </source>
</evidence>
<comment type="function">
    <text evidence="7">May be involved in telomere capping.</text>
</comment>
<organism evidence="13 14">
    <name type="scientific">Zopfia rhizophila CBS 207.26</name>
    <dbReference type="NCBI Taxonomy" id="1314779"/>
    <lineage>
        <taxon>Eukaryota</taxon>
        <taxon>Fungi</taxon>
        <taxon>Dikarya</taxon>
        <taxon>Ascomycota</taxon>
        <taxon>Pezizomycotina</taxon>
        <taxon>Dothideomycetes</taxon>
        <taxon>Dothideomycetes incertae sedis</taxon>
        <taxon>Zopfiaceae</taxon>
        <taxon>Zopfia</taxon>
    </lineage>
</organism>
<accession>A0A6A6ER38</accession>
<proteinExistence type="inferred from homology"/>
<evidence type="ECO:0000256" key="8">
    <source>
        <dbReference type="ARBA" id="ARBA00038159"/>
    </source>
</evidence>
<evidence type="ECO:0000256" key="3">
    <source>
        <dbReference type="ARBA" id="ARBA00022729"/>
    </source>
</evidence>
<evidence type="ECO:0000259" key="12">
    <source>
        <dbReference type="Pfam" id="PF25506"/>
    </source>
</evidence>
<dbReference type="PANTHER" id="PTHR35518">
    <property type="entry name" value="MAINTENANCE OF TELOMOERE CAPPING"/>
    <property type="match status" value="1"/>
</dbReference>
<evidence type="ECO:0000256" key="11">
    <source>
        <dbReference type="SAM" id="Phobius"/>
    </source>
</evidence>
<dbReference type="PANTHER" id="PTHR35518:SF2">
    <property type="entry name" value="MAINTENANCE OF TELOMERE CAPPING PROTEIN 6"/>
    <property type="match status" value="1"/>
</dbReference>
<dbReference type="EMBL" id="ML994614">
    <property type="protein sequence ID" value="KAF2193249.1"/>
    <property type="molecule type" value="Genomic_DNA"/>
</dbReference>
<feature type="domain" description="MTC6 partial TIM-barrel" evidence="12">
    <location>
        <begin position="18"/>
        <end position="456"/>
    </location>
</feature>
<dbReference type="InterPro" id="IPR051008">
    <property type="entry name" value="Telomere_Capping_Maintenance"/>
</dbReference>
<evidence type="ECO:0000313" key="14">
    <source>
        <dbReference type="Proteomes" id="UP000800200"/>
    </source>
</evidence>
<keyword evidence="14" id="KW-1185">Reference proteome</keyword>
<dbReference type="Proteomes" id="UP000800200">
    <property type="component" value="Unassembled WGS sequence"/>
</dbReference>
<gene>
    <name evidence="13" type="ORF">K469DRAFT_653183</name>
</gene>
<keyword evidence="5 11" id="KW-0472">Membrane</keyword>
<dbReference type="OrthoDB" id="5573651at2759"/>
<name>A0A6A6ER38_9PEZI</name>
<comment type="subcellular location">
    <subcellularLocation>
        <location evidence="1">Membrane</location>
        <topology evidence="1">Single-pass type I membrane protein</topology>
    </subcellularLocation>
</comment>
<evidence type="ECO:0000256" key="2">
    <source>
        <dbReference type="ARBA" id="ARBA00022692"/>
    </source>
</evidence>
<feature type="transmembrane region" description="Helical" evidence="11">
    <location>
        <begin position="616"/>
        <end position="640"/>
    </location>
</feature>
<dbReference type="Pfam" id="PF25506">
    <property type="entry name" value="TIM-barrel_MTC6"/>
    <property type="match status" value="1"/>
</dbReference>
<dbReference type="AlphaFoldDB" id="A0A6A6ER38"/>
<evidence type="ECO:0000256" key="6">
    <source>
        <dbReference type="ARBA" id="ARBA00023180"/>
    </source>
</evidence>
<dbReference type="SUPFAM" id="SSF56436">
    <property type="entry name" value="C-type lectin-like"/>
    <property type="match status" value="1"/>
</dbReference>
<keyword evidence="2 11" id="KW-0812">Transmembrane</keyword>
<dbReference type="Gene3D" id="3.10.100.10">
    <property type="entry name" value="Mannose-Binding Protein A, subunit A"/>
    <property type="match status" value="1"/>
</dbReference>
<evidence type="ECO:0000256" key="10">
    <source>
        <dbReference type="SAM" id="MobiDB-lite"/>
    </source>
</evidence>
<sequence>MSSGHVPDESAKLAPPWENAFRVQRDVALRVPINYVTVPAASLRAACFAHNQYESSAFQKCFSNLLASGFQKYLIDVYWDPGRSVWSLCPAEIPPSEPEAGSEGSAAINIVLPTSQITLSGPSEIAKDFESAATLPPSLLTENEILISPRQNSQTPSPVSDSSFSGPASIGPSSVSEYVMATIPTTGTESSPTIIKSPGDGREPLVQIGPYNCTSGMTLGFLTGIFQEFLDFTGTTTHAAVTYLILNIHVAASHSSPSSPAQKLSPGQLPGSEHKISDILVGNFSTRLYTPQELREERSNLNESWLDVRPENLPSASYYQASKNSNDELVTMDGWPSEAYMEFKEFNRLVASFGSIDPEMADYNTAEDANAIFAPETIRSIHNTTISSTGSITSGCLFSPDNPSISASTNSSWAISQAPALNLRPDLNTTVPIPSIANLTSCGLSPLLNTTLSNVTADVNPVPYLTFAHSTLWTWAPGEPLNVSSTNHNPTQNRCAAMYTYSYPGRWWTVDCNSRHHVACQDTRNPYIWSLSRDSVNYFSGDRACPRSTIFSVPHTALENAYLLSSIQTTRSPRDDPDEPVYININALNVPNCWVTGINNTCPYVPPNDTNKTRVVVVPTVAAVIVFVLAALTFFVKCAANRQEDKRGRRRRNVGGWDYEGVPS</sequence>
<evidence type="ECO:0000256" key="4">
    <source>
        <dbReference type="ARBA" id="ARBA00022989"/>
    </source>
</evidence>
<dbReference type="InterPro" id="IPR016187">
    <property type="entry name" value="CTDL_fold"/>
</dbReference>
<dbReference type="InterPro" id="IPR016186">
    <property type="entry name" value="C-type_lectin-like/link_sf"/>
</dbReference>
<protein>
    <recommendedName>
        <fullName evidence="9">Maintenance of telomere capping protein 6</fullName>
    </recommendedName>
</protein>
<evidence type="ECO:0000256" key="5">
    <source>
        <dbReference type="ARBA" id="ARBA00023136"/>
    </source>
</evidence>
<evidence type="ECO:0000256" key="9">
    <source>
        <dbReference type="ARBA" id="ARBA00039865"/>
    </source>
</evidence>
<dbReference type="InterPro" id="IPR057530">
    <property type="entry name" value="TIM-barrel_MTC6"/>
</dbReference>
<feature type="region of interest" description="Disordered" evidence="10">
    <location>
        <begin position="148"/>
        <end position="171"/>
    </location>
</feature>
<feature type="compositionally biased region" description="Polar residues" evidence="10">
    <location>
        <begin position="149"/>
        <end position="171"/>
    </location>
</feature>
<comment type="similarity">
    <text evidence="8">Belongs to the MTC6 family.</text>
</comment>